<keyword evidence="2" id="KW-1185">Reference proteome</keyword>
<accession>H8GWD6</accession>
<dbReference type="HOGENOM" id="CLU_3426481_0_0_0"/>
<reference evidence="1 2" key="1">
    <citation type="journal article" date="2012" name="PLoS ONE">
        <title>Genome sequence and transcriptome analysis of the radioresistant bacterium Deinococcus gobiensis: insights into the extreme environmental adaptations.</title>
        <authorList>
            <person name="Yuan M."/>
            <person name="Chen M."/>
            <person name="Zhang W."/>
            <person name="Lu W."/>
            <person name="Wang J."/>
            <person name="Yang M."/>
            <person name="Zhao P."/>
            <person name="Tang R."/>
            <person name="Li X."/>
            <person name="Hao Y."/>
            <person name="Zhou Z."/>
            <person name="Zhan Y."/>
            <person name="Yu H."/>
            <person name="Teng C."/>
            <person name="Yan Y."/>
            <person name="Ping S."/>
            <person name="Wang Y."/>
            <person name="Lin M."/>
        </authorList>
    </citation>
    <scope>NUCLEOTIDE SEQUENCE [LARGE SCALE GENOMIC DNA]</scope>
    <source>
        <strain evidence="1 2">I-0</strain>
    </source>
</reference>
<dbReference type="Proteomes" id="UP000007575">
    <property type="component" value="Chromosome"/>
</dbReference>
<dbReference type="EMBL" id="CP002191">
    <property type="protein sequence ID" value="AFD25686.1"/>
    <property type="molecule type" value="Genomic_DNA"/>
</dbReference>
<proteinExistence type="predicted"/>
<sequence length="21" mass="2329">MLGYGIPHSLVQPFWGCRPGI</sequence>
<protein>
    <submittedName>
        <fullName evidence="1">Uncharacterized protein</fullName>
    </submittedName>
</protein>
<organism evidence="1 2">
    <name type="scientific">Deinococcus gobiensis (strain DSM 21396 / JCM 16679 / CGMCC 1.7299 / I-0)</name>
    <dbReference type="NCBI Taxonomy" id="745776"/>
    <lineage>
        <taxon>Bacteria</taxon>
        <taxon>Thermotogati</taxon>
        <taxon>Deinococcota</taxon>
        <taxon>Deinococci</taxon>
        <taxon>Deinococcales</taxon>
        <taxon>Deinococcaceae</taxon>
        <taxon>Deinococcus</taxon>
    </lineage>
</organism>
<evidence type="ECO:0000313" key="1">
    <source>
        <dbReference type="EMBL" id="AFD25686.1"/>
    </source>
</evidence>
<name>H8GWD6_DEIGI</name>
<dbReference type="KEGG" id="dgo:DGo_CA1759"/>
<evidence type="ECO:0000313" key="2">
    <source>
        <dbReference type="Proteomes" id="UP000007575"/>
    </source>
</evidence>
<dbReference type="AlphaFoldDB" id="H8GWD6"/>
<gene>
    <name evidence="1" type="ordered locus">DGo_CA1759</name>
</gene>
<dbReference type="STRING" id="745776.DGo_CA1759"/>